<dbReference type="eggNOG" id="ENOG502QR60">
    <property type="taxonomic scope" value="Eukaryota"/>
</dbReference>
<feature type="compositionally biased region" description="Low complexity" evidence="17">
    <location>
        <begin position="140"/>
        <end position="156"/>
    </location>
</feature>
<comment type="similarity">
    <text evidence="16">Belongs to the TRAFAC class TrmE-Era-EngA-EngB-Septin-like GTPase superfamily. AIG1/Toc34/Toc159-like paraseptin GTPase family. TOC159 subfamily.</text>
</comment>
<dbReference type="PANTHER" id="PTHR10903:SF135">
    <property type="entry name" value="TRANSLOCASE OF CHLOROPLAST 120, CHLOROPLASTIC-RELATED"/>
    <property type="match status" value="1"/>
</dbReference>
<gene>
    <name evidence="19" type="ORF">Bathy08g00240</name>
</gene>
<dbReference type="Proteomes" id="UP000198341">
    <property type="component" value="Chromosome 8"/>
</dbReference>
<dbReference type="Gene3D" id="3.40.50.300">
    <property type="entry name" value="P-loop containing nucleotide triphosphate hydrolases"/>
    <property type="match status" value="1"/>
</dbReference>
<dbReference type="EMBL" id="FO082271">
    <property type="protein sequence ID" value="CCO17927.1"/>
    <property type="molecule type" value="Genomic_DNA"/>
</dbReference>
<dbReference type="InterPro" id="IPR024283">
    <property type="entry name" value="TOC159_MAD"/>
</dbReference>
<dbReference type="OrthoDB" id="8954335at2759"/>
<comment type="subcellular location">
    <subcellularLocation>
        <location evidence="15">Plastid</location>
        <location evidence="15">Chloroplast outer membrane</location>
        <topology evidence="15">Single-pass membrane protein</topology>
    </subcellularLocation>
</comment>
<keyword evidence="7" id="KW-0547">Nucleotide-binding</keyword>
<proteinExistence type="inferred from homology"/>
<dbReference type="GO" id="GO:0046872">
    <property type="term" value="F:metal ion binding"/>
    <property type="evidence" value="ECO:0007669"/>
    <property type="project" value="UniProtKB-KW"/>
</dbReference>
<evidence type="ECO:0000256" key="8">
    <source>
        <dbReference type="ARBA" id="ARBA00022801"/>
    </source>
</evidence>
<protein>
    <recommendedName>
        <fullName evidence="18">AIG1-type G domain-containing protein</fullName>
    </recommendedName>
</protein>
<keyword evidence="6" id="KW-0479">Metal-binding</keyword>
<dbReference type="GO" id="GO:0015031">
    <property type="term" value="P:protein transport"/>
    <property type="evidence" value="ECO:0007669"/>
    <property type="project" value="UniProtKB-KW"/>
</dbReference>
<feature type="region of interest" description="Disordered" evidence="17">
    <location>
        <begin position="92"/>
        <end position="166"/>
    </location>
</feature>
<evidence type="ECO:0000256" key="7">
    <source>
        <dbReference type="ARBA" id="ARBA00022741"/>
    </source>
</evidence>
<keyword evidence="2" id="KW-0813">Transport</keyword>
<dbReference type="PROSITE" id="PS51720">
    <property type="entry name" value="G_AIG1"/>
    <property type="match status" value="1"/>
</dbReference>
<evidence type="ECO:0000256" key="4">
    <source>
        <dbReference type="ARBA" id="ARBA00022640"/>
    </source>
</evidence>
<evidence type="ECO:0000256" key="12">
    <source>
        <dbReference type="ARBA" id="ARBA00022989"/>
    </source>
</evidence>
<evidence type="ECO:0000256" key="14">
    <source>
        <dbReference type="ARBA" id="ARBA00023136"/>
    </source>
</evidence>
<dbReference type="GO" id="GO:0009707">
    <property type="term" value="C:chloroplast outer membrane"/>
    <property type="evidence" value="ECO:0007669"/>
    <property type="project" value="UniProtKB-SubCell"/>
</dbReference>
<evidence type="ECO:0000256" key="3">
    <source>
        <dbReference type="ARBA" id="ARBA00022528"/>
    </source>
</evidence>
<evidence type="ECO:0000313" key="19">
    <source>
        <dbReference type="EMBL" id="CCO17927.1"/>
    </source>
</evidence>
<organism evidence="19 20">
    <name type="scientific">Bathycoccus prasinos</name>
    <dbReference type="NCBI Taxonomy" id="41875"/>
    <lineage>
        <taxon>Eukaryota</taxon>
        <taxon>Viridiplantae</taxon>
        <taxon>Chlorophyta</taxon>
        <taxon>Mamiellophyceae</taxon>
        <taxon>Mamiellales</taxon>
        <taxon>Bathycoccaceae</taxon>
        <taxon>Bathycoccus</taxon>
    </lineage>
</organism>
<name>K8EIF0_9CHLO</name>
<evidence type="ECO:0000256" key="10">
    <source>
        <dbReference type="ARBA" id="ARBA00022842"/>
    </source>
</evidence>
<dbReference type="GO" id="GO:0005525">
    <property type="term" value="F:GTP binding"/>
    <property type="evidence" value="ECO:0007669"/>
    <property type="project" value="UniProtKB-KW"/>
</dbReference>
<keyword evidence="4" id="KW-0934">Plastid</keyword>
<keyword evidence="20" id="KW-1185">Reference proteome</keyword>
<keyword evidence="12" id="KW-1133">Transmembrane helix</keyword>
<evidence type="ECO:0000256" key="9">
    <source>
        <dbReference type="ARBA" id="ARBA00022805"/>
    </source>
</evidence>
<dbReference type="InterPro" id="IPR027417">
    <property type="entry name" value="P-loop_NTPase"/>
</dbReference>
<feature type="compositionally biased region" description="Low complexity" evidence="17">
    <location>
        <begin position="121"/>
        <end position="130"/>
    </location>
</feature>
<keyword evidence="5" id="KW-0812">Transmembrane</keyword>
<keyword evidence="8" id="KW-0378">Hydrolase</keyword>
<evidence type="ECO:0000256" key="11">
    <source>
        <dbReference type="ARBA" id="ARBA00022927"/>
    </source>
</evidence>
<keyword evidence="11" id="KW-0653">Protein transport</keyword>
<keyword evidence="10" id="KW-0460">Magnesium</keyword>
<dbReference type="Pfam" id="PF11886">
    <property type="entry name" value="TOC159_MAD"/>
    <property type="match status" value="1"/>
</dbReference>
<dbReference type="Pfam" id="PF04548">
    <property type="entry name" value="AIG1"/>
    <property type="match status" value="1"/>
</dbReference>
<reference evidence="19 20" key="1">
    <citation type="submission" date="2011-10" db="EMBL/GenBank/DDBJ databases">
        <authorList>
            <person name="Genoscope - CEA"/>
        </authorList>
    </citation>
    <scope>NUCLEOTIDE SEQUENCE [LARGE SCALE GENOMIC DNA]</scope>
    <source>
        <strain evidence="19 20">RCC 1105</strain>
    </source>
</reference>
<evidence type="ECO:0000256" key="17">
    <source>
        <dbReference type="SAM" id="MobiDB-lite"/>
    </source>
</evidence>
<dbReference type="GeneID" id="19014003"/>
<feature type="region of interest" description="Disordered" evidence="17">
    <location>
        <begin position="1"/>
        <end position="67"/>
    </location>
</feature>
<evidence type="ECO:0000256" key="1">
    <source>
        <dbReference type="ARBA" id="ARBA00001946"/>
    </source>
</evidence>
<sequence>MDASTDEEEYEYDADAVDTSDDYEMYGEEDTSIDDQEDILGDDLLSEDEDEDDDFEDDGEELDGDFDAAAEEAATQAAATKAASLNSAAAAFVPGGGAGAAAAPPPPRPPPQFPGQGGGQQPPSQQQGFGNTSGLPQRNTTTAAAPTAGAAGEGEPITPPQAQGLGGGLLARTVARVAPQKEPIVPDEKPDPKDEQATRAYELQQLRIKLLRLTSRLDQSPRNTIVSQVIYRLELAETLKSGKGTSPSGAQKSQTNTFERAVALAEHFEKINPNEELDFDCTILMIGKQCVGKSSVIKSLLVPDAQDEKTLEALDEETTKVRVIETTVCGMKLRLIDTPGLRTSSADIQYNSRIMGQAKKYCNKHKPDITLYFDRLDIPLRSETADIMILKQVTNTFGPGVWFNAIVVLTHAAGAPPDGPNGQPMSYELYVAQRSHVVQQTVRHASGDARLMNPVALAENHSGCRTNRTGDKVLPNGQAWKPQLLLLCFASKILAQANTLLKLDDGTQMLKKRQQQQQQQGKVAPLPFLLSSLITTRKPIRLEMGDDDFEDLEESIISGEPSPYDEPNAGKDFYMPKQLCVPAPDPQFPPSFDSDTGSHRYRYLDTNPQTLVRPMVDAHSYEHETGVTGFSVDRQVIIKDFIGGKASAQINKDKNDSSFAFEGELSVPHGKKAITTAGVDVQNVGQQRVYTSRAETRWKWHRVDKIIGGLSMSFVGGLLAFGTKIENRWKARDGMKVVVSTGAVSSKGPQGKDVAYGGNCEAIIRHSQDEGDANSSTIGASFMNWRGDIALGCNAMSSITLGKDTQLTGRFNLNSRGAGAVTVRATSNDKLQIAGVGLIPLLCAVWGRIFGD</sequence>
<feature type="compositionally biased region" description="Pro residues" evidence="17">
    <location>
        <begin position="103"/>
        <end position="113"/>
    </location>
</feature>
<accession>K8EIF0</accession>
<dbReference type="GO" id="GO:0045036">
    <property type="term" value="P:protein targeting to chloroplast"/>
    <property type="evidence" value="ECO:0007669"/>
    <property type="project" value="TreeGrafter"/>
</dbReference>
<evidence type="ECO:0000313" key="20">
    <source>
        <dbReference type="Proteomes" id="UP000198341"/>
    </source>
</evidence>
<evidence type="ECO:0000256" key="2">
    <source>
        <dbReference type="ARBA" id="ARBA00022448"/>
    </source>
</evidence>
<dbReference type="InterPro" id="IPR045058">
    <property type="entry name" value="GIMA/IAN/Toc"/>
</dbReference>
<keyword evidence="9" id="KW-1002">Plastid outer membrane</keyword>
<evidence type="ECO:0000256" key="5">
    <source>
        <dbReference type="ARBA" id="ARBA00022692"/>
    </source>
</evidence>
<dbReference type="STRING" id="41875.K8EIF0"/>
<dbReference type="KEGG" id="bpg:Bathy08g00240"/>
<dbReference type="GO" id="GO:0016787">
    <property type="term" value="F:hydrolase activity"/>
    <property type="evidence" value="ECO:0007669"/>
    <property type="project" value="UniProtKB-KW"/>
</dbReference>
<evidence type="ECO:0000259" key="18">
    <source>
        <dbReference type="PROSITE" id="PS51720"/>
    </source>
</evidence>
<evidence type="ECO:0000256" key="15">
    <source>
        <dbReference type="ARBA" id="ARBA00023766"/>
    </source>
</evidence>
<dbReference type="AlphaFoldDB" id="K8EIF0"/>
<evidence type="ECO:0000256" key="16">
    <source>
        <dbReference type="ARBA" id="ARBA00023775"/>
    </source>
</evidence>
<dbReference type="SUPFAM" id="SSF52540">
    <property type="entry name" value="P-loop containing nucleoside triphosphate hydrolases"/>
    <property type="match status" value="1"/>
</dbReference>
<comment type="cofactor">
    <cofactor evidence="1">
        <name>Mg(2+)</name>
        <dbReference type="ChEBI" id="CHEBI:18420"/>
    </cofactor>
</comment>
<dbReference type="RefSeq" id="XP_007511806.1">
    <property type="nucleotide sequence ID" value="XM_007511744.1"/>
</dbReference>
<dbReference type="InterPro" id="IPR006703">
    <property type="entry name" value="G_AIG1"/>
</dbReference>
<keyword evidence="3" id="KW-0150">Chloroplast</keyword>
<dbReference type="PANTHER" id="PTHR10903">
    <property type="entry name" value="GTPASE, IMAP FAMILY MEMBER-RELATED"/>
    <property type="match status" value="1"/>
</dbReference>
<evidence type="ECO:0000256" key="6">
    <source>
        <dbReference type="ARBA" id="ARBA00022723"/>
    </source>
</evidence>
<keyword evidence="14" id="KW-0472">Membrane</keyword>
<keyword evidence="13" id="KW-0342">GTP-binding</keyword>
<evidence type="ECO:0000256" key="13">
    <source>
        <dbReference type="ARBA" id="ARBA00023134"/>
    </source>
</evidence>
<feature type="domain" description="AIG1-type G" evidence="18">
    <location>
        <begin position="278"/>
        <end position="518"/>
    </location>
</feature>